<keyword evidence="3" id="KW-1185">Reference proteome</keyword>
<organism evidence="2 3">
    <name type="scientific">Nephila pilipes</name>
    <name type="common">Giant wood spider</name>
    <name type="synonym">Nephila maculata</name>
    <dbReference type="NCBI Taxonomy" id="299642"/>
    <lineage>
        <taxon>Eukaryota</taxon>
        <taxon>Metazoa</taxon>
        <taxon>Ecdysozoa</taxon>
        <taxon>Arthropoda</taxon>
        <taxon>Chelicerata</taxon>
        <taxon>Arachnida</taxon>
        <taxon>Araneae</taxon>
        <taxon>Araneomorphae</taxon>
        <taxon>Entelegynae</taxon>
        <taxon>Araneoidea</taxon>
        <taxon>Nephilidae</taxon>
        <taxon>Nephila</taxon>
    </lineage>
</organism>
<keyword evidence="2" id="KW-0548">Nucleotidyltransferase</keyword>
<proteinExistence type="predicted"/>
<dbReference type="GO" id="GO:0003964">
    <property type="term" value="F:RNA-directed DNA polymerase activity"/>
    <property type="evidence" value="ECO:0007669"/>
    <property type="project" value="UniProtKB-KW"/>
</dbReference>
<accession>A0A8X6NIF9</accession>
<feature type="domain" description="Reverse transcriptase" evidence="1">
    <location>
        <begin position="1"/>
        <end position="130"/>
    </location>
</feature>
<dbReference type="InterPro" id="IPR000477">
    <property type="entry name" value="RT_dom"/>
</dbReference>
<dbReference type="OrthoDB" id="6436989at2759"/>
<keyword evidence="2" id="KW-0695">RNA-directed DNA polymerase</keyword>
<gene>
    <name evidence="2" type="primary">AVEN_170341_1</name>
    <name evidence="2" type="ORF">NPIL_138511</name>
</gene>
<dbReference type="AlphaFoldDB" id="A0A8X6NIF9"/>
<evidence type="ECO:0000259" key="1">
    <source>
        <dbReference type="PROSITE" id="PS50878"/>
    </source>
</evidence>
<sequence>MTVRDSHNLKPTNHTVAVFLDLTKAFDRMWINKLLIKLFDTFKVNGKVFVWIDDLLKGRPIYVHFNESIFRDLRLSQGLPNGFELSSLFFSVYLTQIEKVNTHNCKIGSFTDDVIIWDSNLNIRLTEKVN</sequence>
<dbReference type="EMBL" id="BMAW01009963">
    <property type="protein sequence ID" value="GFT16643.1"/>
    <property type="molecule type" value="Genomic_DNA"/>
</dbReference>
<name>A0A8X6NIF9_NEPPI</name>
<protein>
    <submittedName>
        <fullName evidence="2">Reverse transcriptase domain-containing protein</fullName>
    </submittedName>
</protein>
<dbReference type="PROSITE" id="PS50878">
    <property type="entry name" value="RT_POL"/>
    <property type="match status" value="1"/>
</dbReference>
<dbReference type="Pfam" id="PF00078">
    <property type="entry name" value="RVT_1"/>
    <property type="match status" value="1"/>
</dbReference>
<evidence type="ECO:0000313" key="2">
    <source>
        <dbReference type="EMBL" id="GFT16643.1"/>
    </source>
</evidence>
<keyword evidence="2" id="KW-0808">Transferase</keyword>
<comment type="caution">
    <text evidence="2">The sequence shown here is derived from an EMBL/GenBank/DDBJ whole genome shotgun (WGS) entry which is preliminary data.</text>
</comment>
<evidence type="ECO:0000313" key="3">
    <source>
        <dbReference type="Proteomes" id="UP000887013"/>
    </source>
</evidence>
<reference evidence="2" key="1">
    <citation type="submission" date="2020-08" db="EMBL/GenBank/DDBJ databases">
        <title>Multicomponent nature underlies the extraordinary mechanical properties of spider dragline silk.</title>
        <authorList>
            <person name="Kono N."/>
            <person name="Nakamura H."/>
            <person name="Mori M."/>
            <person name="Yoshida Y."/>
            <person name="Ohtoshi R."/>
            <person name="Malay A.D."/>
            <person name="Moran D.A.P."/>
            <person name="Tomita M."/>
            <person name="Numata K."/>
            <person name="Arakawa K."/>
        </authorList>
    </citation>
    <scope>NUCLEOTIDE SEQUENCE</scope>
</reference>
<dbReference type="Proteomes" id="UP000887013">
    <property type="component" value="Unassembled WGS sequence"/>
</dbReference>